<name>M4BMV0_HYAAE</name>
<dbReference type="EnsemblProtists" id="HpaT807737">
    <property type="protein sequence ID" value="HpaP807737"/>
    <property type="gene ID" value="HpaG807737"/>
</dbReference>
<dbReference type="EMBL" id="JH598432">
    <property type="status" value="NOT_ANNOTATED_CDS"/>
    <property type="molecule type" value="Genomic_DNA"/>
</dbReference>
<sequence length="62" mass="6635">MRSTGAVTKIVGLPLVTRCRFGGRTLWVGWSRLRSAILSGVFLGAFPSSAALGSETLRALER</sequence>
<evidence type="ECO:0000313" key="2">
    <source>
        <dbReference type="Proteomes" id="UP000011713"/>
    </source>
</evidence>
<dbReference type="AlphaFoldDB" id="M4BMV0"/>
<proteinExistence type="predicted"/>
<protein>
    <submittedName>
        <fullName evidence="1">Uncharacterized protein</fullName>
    </submittedName>
</protein>
<evidence type="ECO:0000313" key="1">
    <source>
        <dbReference type="EnsemblProtists" id="HpaP807737"/>
    </source>
</evidence>
<reference evidence="1" key="2">
    <citation type="submission" date="2015-06" db="UniProtKB">
        <authorList>
            <consortium name="EnsemblProtists"/>
        </authorList>
    </citation>
    <scope>IDENTIFICATION</scope>
    <source>
        <strain evidence="1">Emoy2</strain>
    </source>
</reference>
<reference evidence="2" key="1">
    <citation type="journal article" date="2010" name="Science">
        <title>Signatures of adaptation to obligate biotrophy in the Hyaloperonospora arabidopsidis genome.</title>
        <authorList>
            <person name="Baxter L."/>
            <person name="Tripathy S."/>
            <person name="Ishaque N."/>
            <person name="Boot N."/>
            <person name="Cabral A."/>
            <person name="Kemen E."/>
            <person name="Thines M."/>
            <person name="Ah-Fong A."/>
            <person name="Anderson R."/>
            <person name="Badejoko W."/>
            <person name="Bittner-Eddy P."/>
            <person name="Boore J.L."/>
            <person name="Chibucos M.C."/>
            <person name="Coates M."/>
            <person name="Dehal P."/>
            <person name="Delehaunty K."/>
            <person name="Dong S."/>
            <person name="Downton P."/>
            <person name="Dumas B."/>
            <person name="Fabro G."/>
            <person name="Fronick C."/>
            <person name="Fuerstenberg S.I."/>
            <person name="Fulton L."/>
            <person name="Gaulin E."/>
            <person name="Govers F."/>
            <person name="Hughes L."/>
            <person name="Humphray S."/>
            <person name="Jiang R.H."/>
            <person name="Judelson H."/>
            <person name="Kamoun S."/>
            <person name="Kyung K."/>
            <person name="Meijer H."/>
            <person name="Minx P."/>
            <person name="Morris P."/>
            <person name="Nelson J."/>
            <person name="Phuntumart V."/>
            <person name="Qutob D."/>
            <person name="Rehmany A."/>
            <person name="Rougon-Cardoso A."/>
            <person name="Ryden P."/>
            <person name="Torto-Alalibo T."/>
            <person name="Studholme D."/>
            <person name="Wang Y."/>
            <person name="Win J."/>
            <person name="Wood J."/>
            <person name="Clifton S.W."/>
            <person name="Rogers J."/>
            <person name="Van den Ackerveken G."/>
            <person name="Jones J.D."/>
            <person name="McDowell J.M."/>
            <person name="Beynon J."/>
            <person name="Tyler B.M."/>
        </authorList>
    </citation>
    <scope>NUCLEOTIDE SEQUENCE [LARGE SCALE GENOMIC DNA]</scope>
    <source>
        <strain evidence="2">Emoy2</strain>
    </source>
</reference>
<dbReference type="HOGENOM" id="CLU_2908875_0_0_1"/>
<dbReference type="InParanoid" id="M4BMV0"/>
<keyword evidence="2" id="KW-1185">Reference proteome</keyword>
<dbReference type="VEuPathDB" id="FungiDB:HpaG807737"/>
<dbReference type="Proteomes" id="UP000011713">
    <property type="component" value="Unassembled WGS sequence"/>
</dbReference>
<organism evidence="1 2">
    <name type="scientific">Hyaloperonospora arabidopsidis (strain Emoy2)</name>
    <name type="common">Downy mildew agent</name>
    <name type="synonym">Peronospora arabidopsidis</name>
    <dbReference type="NCBI Taxonomy" id="559515"/>
    <lineage>
        <taxon>Eukaryota</taxon>
        <taxon>Sar</taxon>
        <taxon>Stramenopiles</taxon>
        <taxon>Oomycota</taxon>
        <taxon>Peronosporomycetes</taxon>
        <taxon>Peronosporales</taxon>
        <taxon>Peronosporaceae</taxon>
        <taxon>Hyaloperonospora</taxon>
    </lineage>
</organism>
<accession>M4BMV0</accession>